<evidence type="ECO:0008006" key="7">
    <source>
        <dbReference type="Google" id="ProtNLM"/>
    </source>
</evidence>
<dbReference type="InterPro" id="IPR016543">
    <property type="entry name" value="Fis1"/>
</dbReference>
<dbReference type="Proteomes" id="UP001160483">
    <property type="component" value="Unassembled WGS sequence"/>
</dbReference>
<dbReference type="CDD" id="cd12212">
    <property type="entry name" value="Fis1"/>
    <property type="match status" value="1"/>
</dbReference>
<dbReference type="PANTHER" id="PTHR13247">
    <property type="entry name" value="TETRATRICOPEPTIDE REPEAT PROTEIN 11 TPR REPEAT PROTEIN 11"/>
    <property type="match status" value="1"/>
</dbReference>
<evidence type="ECO:0000313" key="4">
    <source>
        <dbReference type="EMBL" id="CAH0513979.1"/>
    </source>
</evidence>
<dbReference type="EMBL" id="CAKKTJ010000328">
    <property type="protein sequence ID" value="CAH0481428.1"/>
    <property type="molecule type" value="Genomic_DNA"/>
</dbReference>
<dbReference type="GO" id="GO:0016559">
    <property type="term" value="P:peroxisome fission"/>
    <property type="evidence" value="ECO:0007669"/>
    <property type="project" value="TreeGrafter"/>
</dbReference>
<dbReference type="SUPFAM" id="SSF48452">
    <property type="entry name" value="TPR-like"/>
    <property type="match status" value="1"/>
</dbReference>
<dbReference type="InterPro" id="IPR011990">
    <property type="entry name" value="TPR-like_helical_dom_sf"/>
</dbReference>
<reference evidence="3 5" key="1">
    <citation type="submission" date="2021-11" db="EMBL/GenBank/DDBJ databases">
        <authorList>
            <person name="Islam A."/>
            <person name="Islam S."/>
            <person name="Flora M.S."/>
            <person name="Rahman M."/>
            <person name="Ziaur R.M."/>
            <person name="Epstein J.H."/>
            <person name="Hassan M."/>
            <person name="Klassen M."/>
            <person name="Woodard K."/>
            <person name="Webb A."/>
            <person name="Webby R.J."/>
            <person name="El Zowalaty M.E."/>
        </authorList>
    </citation>
    <scope>NUCLEOTIDE SEQUENCE</scope>
    <source>
        <strain evidence="4">Pbs1</strain>
        <strain evidence="3">Pbs3</strain>
    </source>
</reference>
<dbReference type="GO" id="GO:0000422">
    <property type="term" value="P:autophagy of mitochondrion"/>
    <property type="evidence" value="ECO:0007669"/>
    <property type="project" value="TreeGrafter"/>
</dbReference>
<dbReference type="Gene3D" id="1.25.40.10">
    <property type="entry name" value="Tetratricopeptide repeat domain"/>
    <property type="match status" value="1"/>
</dbReference>
<dbReference type="Pfam" id="PF14853">
    <property type="entry name" value="Fis1_TPR_C"/>
    <property type="match status" value="1"/>
</dbReference>
<feature type="transmembrane region" description="Helical" evidence="1">
    <location>
        <begin position="125"/>
        <end position="146"/>
    </location>
</feature>
<gene>
    <name evidence="4" type="ORF">PBS001_LOCUS761</name>
    <name evidence="2" type="ORF">PBS003_LOCUS5141</name>
    <name evidence="3" type="ORF">PBS003_LOCUS8034</name>
</gene>
<evidence type="ECO:0000313" key="3">
    <source>
        <dbReference type="EMBL" id="CAH0481428.1"/>
    </source>
</evidence>
<evidence type="ECO:0000256" key="1">
    <source>
        <dbReference type="SAM" id="Phobius"/>
    </source>
</evidence>
<dbReference type="AlphaFoldDB" id="A0AAU9L8H8"/>
<accession>A0AAU9L8H8</accession>
<dbReference type="EMBL" id="CAKKTJ010000245">
    <property type="protein sequence ID" value="CAH0478445.1"/>
    <property type="molecule type" value="Genomic_DNA"/>
</dbReference>
<comment type="caution">
    <text evidence="3">The sequence shown here is derived from an EMBL/GenBank/DDBJ whole genome shotgun (WGS) entry which is preliminary data.</text>
</comment>
<dbReference type="GO" id="GO:0005741">
    <property type="term" value="C:mitochondrial outer membrane"/>
    <property type="evidence" value="ECO:0007669"/>
    <property type="project" value="TreeGrafter"/>
</dbReference>
<dbReference type="InterPro" id="IPR033745">
    <property type="entry name" value="Fis1_cytosol"/>
</dbReference>
<protein>
    <recommendedName>
        <fullName evidence="7">Mitochondrial fission 1 protein</fullName>
    </recommendedName>
</protein>
<name>A0AAU9L8H8_9STRA</name>
<organism evidence="3 6">
    <name type="scientific">Peronospora belbahrii</name>
    <dbReference type="NCBI Taxonomy" id="622444"/>
    <lineage>
        <taxon>Eukaryota</taxon>
        <taxon>Sar</taxon>
        <taxon>Stramenopiles</taxon>
        <taxon>Oomycota</taxon>
        <taxon>Peronosporomycetes</taxon>
        <taxon>Peronosporales</taxon>
        <taxon>Peronosporaceae</taxon>
        <taxon>Peronospora</taxon>
    </lineage>
</organism>
<evidence type="ECO:0000313" key="5">
    <source>
        <dbReference type="Proteomes" id="UP001158986"/>
    </source>
</evidence>
<evidence type="ECO:0000313" key="6">
    <source>
        <dbReference type="Proteomes" id="UP001160483"/>
    </source>
</evidence>
<keyword evidence="1" id="KW-0472">Membrane</keyword>
<sequence>MTMKSVNKDTEWFSPEELADAREEYLQEQEKEQPSPQVKMRYAIALAKSHKRDDKYRAIGLLEDLLEQTYAPKESLYWIALTLCGLGEYRASRTYCERLLQIEPSHMKAQLLHERIKEVVAKEDGVVGVGIVGAVVVAGLALKFLFKR</sequence>
<evidence type="ECO:0000313" key="2">
    <source>
        <dbReference type="EMBL" id="CAH0478445.1"/>
    </source>
</evidence>
<keyword evidence="5" id="KW-1185">Reference proteome</keyword>
<proteinExistence type="predicted"/>
<dbReference type="Proteomes" id="UP001158986">
    <property type="component" value="Unassembled WGS sequence"/>
</dbReference>
<dbReference type="GO" id="GO:0005778">
    <property type="term" value="C:peroxisomal membrane"/>
    <property type="evidence" value="ECO:0007669"/>
    <property type="project" value="TreeGrafter"/>
</dbReference>
<dbReference type="EMBL" id="CAKLCB010000048">
    <property type="protein sequence ID" value="CAH0513979.1"/>
    <property type="molecule type" value="Genomic_DNA"/>
</dbReference>
<dbReference type="GO" id="GO:0000266">
    <property type="term" value="P:mitochondrial fission"/>
    <property type="evidence" value="ECO:0007669"/>
    <property type="project" value="InterPro"/>
</dbReference>
<keyword evidence="1" id="KW-0812">Transmembrane</keyword>
<dbReference type="InterPro" id="IPR028061">
    <property type="entry name" value="Fis1_TPR_C"/>
</dbReference>
<dbReference type="PANTHER" id="PTHR13247:SF0">
    <property type="entry name" value="MITOCHONDRIAL FISSION 1 PROTEIN"/>
    <property type="match status" value="1"/>
</dbReference>
<keyword evidence="1" id="KW-1133">Transmembrane helix</keyword>